<gene>
    <name evidence="2" type="ORF">OIU84_014053</name>
</gene>
<feature type="region of interest" description="Disordered" evidence="1">
    <location>
        <begin position="1"/>
        <end position="40"/>
    </location>
</feature>
<feature type="compositionally biased region" description="Gly residues" evidence="1">
    <location>
        <begin position="125"/>
        <end position="134"/>
    </location>
</feature>
<dbReference type="AlphaFoldDB" id="A0AAD6JB50"/>
<organism evidence="2 3">
    <name type="scientific">Salix udensis</name>
    <dbReference type="NCBI Taxonomy" id="889485"/>
    <lineage>
        <taxon>Eukaryota</taxon>
        <taxon>Viridiplantae</taxon>
        <taxon>Streptophyta</taxon>
        <taxon>Embryophyta</taxon>
        <taxon>Tracheophyta</taxon>
        <taxon>Spermatophyta</taxon>
        <taxon>Magnoliopsida</taxon>
        <taxon>eudicotyledons</taxon>
        <taxon>Gunneridae</taxon>
        <taxon>Pentapetalae</taxon>
        <taxon>rosids</taxon>
        <taxon>fabids</taxon>
        <taxon>Malpighiales</taxon>
        <taxon>Salicaceae</taxon>
        <taxon>Saliceae</taxon>
        <taxon>Salix</taxon>
    </lineage>
</organism>
<comment type="caution">
    <text evidence="2">The sequence shown here is derived from an EMBL/GenBank/DDBJ whole genome shotgun (WGS) entry which is preliminary data.</text>
</comment>
<accession>A0AAD6JB50</accession>
<sequence length="142" mass="15233">MEDNERYPCPSPYPQPFKDVSNFKTPKRPPNLSKFTSPSPHFFTASKRTPISSSSSFLPSISGQFRLKPATTTARRRLKAFRDRAITNAVVGSSAVVGLGKREGGAAGVGDMWRSPKRSRDVTWQGGGGGGGDGGDGDVLKF</sequence>
<keyword evidence="3" id="KW-1185">Reference proteome</keyword>
<feature type="region of interest" description="Disordered" evidence="1">
    <location>
        <begin position="101"/>
        <end position="142"/>
    </location>
</feature>
<reference evidence="2 3" key="1">
    <citation type="journal article" date="2023" name="Int. J. Mol. Sci.">
        <title>De Novo Assembly and Annotation of 11 Diverse Shrub Willow (Salix) Genomes Reveals Novel Gene Organization in Sex-Linked Regions.</title>
        <authorList>
            <person name="Hyden B."/>
            <person name="Feng K."/>
            <person name="Yates T.B."/>
            <person name="Jawdy S."/>
            <person name="Cereghino C."/>
            <person name="Smart L.B."/>
            <person name="Muchero W."/>
        </authorList>
    </citation>
    <scope>NUCLEOTIDE SEQUENCE [LARGE SCALE GENOMIC DNA]</scope>
    <source>
        <tissue evidence="2">Shoot tip</tissue>
    </source>
</reference>
<dbReference type="Proteomes" id="UP001162972">
    <property type="component" value="Chromosome 4"/>
</dbReference>
<protein>
    <submittedName>
        <fullName evidence="2">Uncharacterized protein</fullName>
    </submittedName>
</protein>
<proteinExistence type="predicted"/>
<dbReference type="EMBL" id="JAPFFJ010000018">
    <property type="protein sequence ID" value="KAJ6401896.1"/>
    <property type="molecule type" value="Genomic_DNA"/>
</dbReference>
<evidence type="ECO:0000313" key="2">
    <source>
        <dbReference type="EMBL" id="KAJ6401896.1"/>
    </source>
</evidence>
<evidence type="ECO:0000256" key="1">
    <source>
        <dbReference type="SAM" id="MobiDB-lite"/>
    </source>
</evidence>
<name>A0AAD6JB50_9ROSI</name>
<evidence type="ECO:0000313" key="3">
    <source>
        <dbReference type="Proteomes" id="UP001162972"/>
    </source>
</evidence>